<dbReference type="Proteomes" id="UP001162031">
    <property type="component" value="Unassembled WGS sequence"/>
</dbReference>
<evidence type="ECO:0000313" key="2">
    <source>
        <dbReference type="EMBL" id="CAI5737470.1"/>
    </source>
</evidence>
<protein>
    <recommendedName>
        <fullName evidence="4">CHCH domain-containing protein</fullName>
    </recommendedName>
</protein>
<proteinExistence type="predicted"/>
<dbReference type="AlphaFoldDB" id="A0AAV0UPC2"/>
<evidence type="ECO:0000313" key="3">
    <source>
        <dbReference type="Proteomes" id="UP001162031"/>
    </source>
</evidence>
<sequence>MGAKQSRVVTPETAAELRPEDDYEAETRTSIRLTPALIDQINGTHGAANKAKQAVSGLTPQQQEFVKNQLQSAYAKGAEDYRKKMAADPEKQQKAATALSPAKQAQLAKEQEEREHQRVEQLVVAIRKKKYRAPLRDVQCSSERDACLECYRDEKSNVLNCKEVADAFVHCARQHTETFVGEN</sequence>
<gene>
    <name evidence="2" type="ORF">HBR001_LOCUS7168</name>
</gene>
<reference evidence="2" key="1">
    <citation type="submission" date="2022-12" db="EMBL/GenBank/DDBJ databases">
        <authorList>
            <person name="Webb A."/>
        </authorList>
    </citation>
    <scope>NUCLEOTIDE SEQUENCE</scope>
    <source>
        <strain evidence="2">Hp1</strain>
    </source>
</reference>
<feature type="region of interest" description="Disordered" evidence="1">
    <location>
        <begin position="80"/>
        <end position="116"/>
    </location>
</feature>
<dbReference type="PANTHER" id="PTHR47587">
    <property type="entry name" value="OS05G0103500 PROTEIN"/>
    <property type="match status" value="1"/>
</dbReference>
<accession>A0AAV0UPC2</accession>
<dbReference type="PANTHER" id="PTHR47587:SF2">
    <property type="entry name" value="OS05G0103500 PROTEIN"/>
    <property type="match status" value="1"/>
</dbReference>
<feature type="compositionally biased region" description="Basic and acidic residues" evidence="1">
    <location>
        <begin position="15"/>
        <end position="28"/>
    </location>
</feature>
<dbReference type="EMBL" id="CANTFL010001335">
    <property type="protein sequence ID" value="CAI5737470.1"/>
    <property type="molecule type" value="Genomic_DNA"/>
</dbReference>
<name>A0AAV0UPC2_HYABA</name>
<feature type="region of interest" description="Disordered" evidence="1">
    <location>
        <begin position="1"/>
        <end position="28"/>
    </location>
</feature>
<organism evidence="2 3">
    <name type="scientific">Hyaloperonospora brassicae</name>
    <name type="common">Brassica downy mildew</name>
    <name type="synonym">Peronospora brassicae</name>
    <dbReference type="NCBI Taxonomy" id="162125"/>
    <lineage>
        <taxon>Eukaryota</taxon>
        <taxon>Sar</taxon>
        <taxon>Stramenopiles</taxon>
        <taxon>Oomycota</taxon>
        <taxon>Peronosporomycetes</taxon>
        <taxon>Peronosporales</taxon>
        <taxon>Peronosporaceae</taxon>
        <taxon>Hyaloperonospora</taxon>
    </lineage>
</organism>
<keyword evidence="3" id="KW-1185">Reference proteome</keyword>
<evidence type="ECO:0008006" key="4">
    <source>
        <dbReference type="Google" id="ProtNLM"/>
    </source>
</evidence>
<evidence type="ECO:0000256" key="1">
    <source>
        <dbReference type="SAM" id="MobiDB-lite"/>
    </source>
</evidence>
<feature type="compositionally biased region" description="Basic and acidic residues" evidence="1">
    <location>
        <begin position="80"/>
        <end position="93"/>
    </location>
</feature>
<comment type="caution">
    <text evidence="2">The sequence shown here is derived from an EMBL/GenBank/DDBJ whole genome shotgun (WGS) entry which is preliminary data.</text>
</comment>